<proteinExistence type="predicted"/>
<gene>
    <name evidence="2" type="ordered locus">TEPIRE1_1380</name>
</gene>
<keyword evidence="2" id="KW-0687">Ribonucleoprotein</keyword>
<keyword evidence="3" id="KW-1185">Reference proteome</keyword>
<dbReference type="SUPFAM" id="SSF55315">
    <property type="entry name" value="L30e-like"/>
    <property type="match status" value="1"/>
</dbReference>
<feature type="domain" description="Ribosomal protein eL8/eL30/eS12/Gadd45" evidence="1">
    <location>
        <begin position="8"/>
        <end position="93"/>
    </location>
</feature>
<dbReference type="eggNOG" id="COG1358">
    <property type="taxonomic scope" value="Bacteria"/>
</dbReference>
<protein>
    <submittedName>
        <fullName evidence="2">Ribosomal protein L7Ae/L30e/S12e/Gadd45</fullName>
    </submittedName>
</protein>
<dbReference type="GO" id="GO:0005840">
    <property type="term" value="C:ribosome"/>
    <property type="evidence" value="ECO:0007669"/>
    <property type="project" value="UniProtKB-KW"/>
</dbReference>
<dbReference type="KEGG" id="tae:TepiRe1_1380"/>
<organism evidence="2 3">
    <name type="scientific">Tepidanaerobacter acetatoxydans (strain DSM 21804 / JCM 16047 / Re1)</name>
    <dbReference type="NCBI Taxonomy" id="1209989"/>
    <lineage>
        <taxon>Bacteria</taxon>
        <taxon>Bacillati</taxon>
        <taxon>Bacillota</taxon>
        <taxon>Clostridia</taxon>
        <taxon>Thermosediminibacterales</taxon>
        <taxon>Tepidanaerobacteraceae</taxon>
        <taxon>Tepidanaerobacter</taxon>
    </lineage>
</organism>
<dbReference type="InterPro" id="IPR029064">
    <property type="entry name" value="Ribosomal_eL30-like_sf"/>
</dbReference>
<dbReference type="AlphaFoldDB" id="F4LU85"/>
<dbReference type="Proteomes" id="UP000010802">
    <property type="component" value="Chromosome"/>
</dbReference>
<name>F4LU85_TEPAE</name>
<dbReference type="KEGG" id="tep:TepRe1_1269"/>
<evidence type="ECO:0000313" key="2">
    <source>
        <dbReference type="EMBL" id="CDI40670.1"/>
    </source>
</evidence>
<reference evidence="3" key="1">
    <citation type="journal article" date="2013" name="Genome Announc.">
        <title>First genome sequence of a syntrophic acetate-oxidizing bacterium, Tepidanaerobacter acetatoxydans strain Re1.</title>
        <authorList>
            <person name="Manzoor S."/>
            <person name="Bongcam-Rudloff E."/>
            <person name="Schnurer A."/>
            <person name="Muller B."/>
        </authorList>
    </citation>
    <scope>NUCLEOTIDE SEQUENCE [LARGE SCALE GENOMIC DNA]</scope>
    <source>
        <strain evidence="3">Re1</strain>
    </source>
</reference>
<dbReference type="NCBIfam" id="NF004078">
    <property type="entry name" value="PRK05583.1"/>
    <property type="match status" value="1"/>
</dbReference>
<sequence>MKSDEVFSILGITQKAGKLISGLDCVERSVNANKVFLIIISKDISENTQKKIKELSTRKNIAMISWGISDELGRAIGKKKRKVIGITDKGIAKEISRRINLLTGVGDID</sequence>
<dbReference type="RefSeq" id="WP_013778338.1">
    <property type="nucleotide sequence ID" value="NC_015519.1"/>
</dbReference>
<dbReference type="OrthoDB" id="9794863at2"/>
<dbReference type="STRING" id="1209989.TepRe1_1269"/>
<evidence type="ECO:0000313" key="3">
    <source>
        <dbReference type="Proteomes" id="UP000010802"/>
    </source>
</evidence>
<accession>F4LU85</accession>
<dbReference type="Pfam" id="PF01248">
    <property type="entry name" value="Ribosomal_L7Ae"/>
    <property type="match status" value="1"/>
</dbReference>
<dbReference type="InterPro" id="IPR004038">
    <property type="entry name" value="Ribosomal_eL8/eL30/eS12/Gad45"/>
</dbReference>
<evidence type="ECO:0000259" key="1">
    <source>
        <dbReference type="Pfam" id="PF01248"/>
    </source>
</evidence>
<dbReference type="EMBL" id="HF563609">
    <property type="protein sequence ID" value="CDI40670.1"/>
    <property type="molecule type" value="Genomic_DNA"/>
</dbReference>
<dbReference type="HOGENOM" id="CLU_157804_1_0_9"/>
<dbReference type="Gene3D" id="3.30.1330.30">
    <property type="match status" value="1"/>
</dbReference>
<keyword evidence="2" id="KW-0689">Ribosomal protein</keyword>